<dbReference type="PANTHER" id="PTHR30153">
    <property type="entry name" value="REPLICATIVE DNA HELICASE DNAB"/>
    <property type="match status" value="1"/>
</dbReference>
<comment type="similarity">
    <text evidence="1 13">Belongs to the helicase family. DnaB subfamily.</text>
</comment>
<organism evidence="15 16">
    <name type="scientific">Steroidobacter denitrificans</name>
    <dbReference type="NCBI Taxonomy" id="465721"/>
    <lineage>
        <taxon>Bacteria</taxon>
        <taxon>Pseudomonadati</taxon>
        <taxon>Pseudomonadota</taxon>
        <taxon>Gammaproteobacteria</taxon>
        <taxon>Steroidobacterales</taxon>
        <taxon>Steroidobacteraceae</taxon>
        <taxon>Steroidobacter</taxon>
    </lineage>
</organism>
<keyword evidence="2 13" id="KW-0639">Primosome</keyword>
<dbReference type="OrthoDB" id="9773982at2"/>
<evidence type="ECO:0000256" key="3">
    <source>
        <dbReference type="ARBA" id="ARBA00022705"/>
    </source>
</evidence>
<dbReference type="PANTHER" id="PTHR30153:SF2">
    <property type="entry name" value="REPLICATIVE DNA HELICASE"/>
    <property type="match status" value="1"/>
</dbReference>
<dbReference type="InterPro" id="IPR027417">
    <property type="entry name" value="P-loop_NTPase"/>
</dbReference>
<keyword evidence="7 13" id="KW-0067">ATP-binding</keyword>
<dbReference type="GO" id="GO:0006269">
    <property type="term" value="P:DNA replication, synthesis of primer"/>
    <property type="evidence" value="ECO:0007669"/>
    <property type="project" value="UniProtKB-UniRule"/>
</dbReference>
<protein>
    <recommendedName>
        <fullName evidence="12 13">Replicative DNA helicase</fullName>
        <ecNumber evidence="12 13">5.6.2.3</ecNumber>
    </recommendedName>
</protein>
<keyword evidence="9" id="KW-0413">Isomerase</keyword>
<evidence type="ECO:0000256" key="5">
    <source>
        <dbReference type="ARBA" id="ARBA00022801"/>
    </source>
</evidence>
<dbReference type="FunFam" id="3.40.50.300:FF:000076">
    <property type="entry name" value="Replicative DNA helicase"/>
    <property type="match status" value="1"/>
</dbReference>
<evidence type="ECO:0000256" key="7">
    <source>
        <dbReference type="ARBA" id="ARBA00022840"/>
    </source>
</evidence>
<dbReference type="InterPro" id="IPR007694">
    <property type="entry name" value="DNA_helicase_DnaB-like_C"/>
</dbReference>
<reference evidence="15 16" key="1">
    <citation type="submission" date="2015-06" db="EMBL/GenBank/DDBJ databases">
        <title>A Comprehensive Approach to Explore the Metabolic and Phylogenetic Diversity of Bacterial Steroid Degradation in the Environment: Testosterone as an Example.</title>
        <authorList>
            <person name="Yang F.-C."/>
            <person name="Chen Y.-L."/>
            <person name="Yu C.-P."/>
            <person name="Tang S.-L."/>
            <person name="Wang P.-H."/>
            <person name="Ismail W."/>
            <person name="Wang C.-H."/>
            <person name="Yang C.-Y."/>
            <person name="Chiang Y.-R."/>
        </authorList>
    </citation>
    <scope>NUCLEOTIDE SEQUENCE [LARGE SCALE GENOMIC DNA]</scope>
    <source>
        <strain evidence="15 16">DSM 18526</strain>
    </source>
</reference>
<dbReference type="FunFam" id="1.10.860.10:FF:000001">
    <property type="entry name" value="Replicative DNA helicase"/>
    <property type="match status" value="1"/>
</dbReference>
<evidence type="ECO:0000313" key="16">
    <source>
        <dbReference type="Proteomes" id="UP000070250"/>
    </source>
</evidence>
<evidence type="ECO:0000256" key="11">
    <source>
        <dbReference type="ARBA" id="ARBA00048954"/>
    </source>
</evidence>
<proteinExistence type="inferred from homology"/>
<evidence type="ECO:0000256" key="6">
    <source>
        <dbReference type="ARBA" id="ARBA00022806"/>
    </source>
</evidence>
<dbReference type="Gene3D" id="3.40.50.300">
    <property type="entry name" value="P-loop containing nucleotide triphosphate hydrolases"/>
    <property type="match status" value="1"/>
</dbReference>
<comment type="function">
    <text evidence="10 13">The main replicative DNA helicase, it participates in initiation and elongation during chromosome replication. Travels ahead of the DNA replisome, separating dsDNA into templates for DNA synthesis. A processive ATP-dependent 5'-3' DNA helicase it has DNA-dependent ATPase activity.</text>
</comment>
<comment type="catalytic activity">
    <reaction evidence="11 13">
        <text>ATP + H2O = ADP + phosphate + H(+)</text>
        <dbReference type="Rhea" id="RHEA:13065"/>
        <dbReference type="ChEBI" id="CHEBI:15377"/>
        <dbReference type="ChEBI" id="CHEBI:15378"/>
        <dbReference type="ChEBI" id="CHEBI:30616"/>
        <dbReference type="ChEBI" id="CHEBI:43474"/>
        <dbReference type="ChEBI" id="CHEBI:456216"/>
        <dbReference type="EC" id="5.6.2.3"/>
    </reaction>
</comment>
<evidence type="ECO:0000256" key="12">
    <source>
        <dbReference type="NCBIfam" id="TIGR00665"/>
    </source>
</evidence>
<dbReference type="SUPFAM" id="SSF52540">
    <property type="entry name" value="P-loop containing nucleoside triphosphate hydrolases"/>
    <property type="match status" value="1"/>
</dbReference>
<gene>
    <name evidence="15" type="ORF">ACG33_04575</name>
</gene>
<dbReference type="PATRIC" id="fig|465721.4.peg.980"/>
<dbReference type="InterPro" id="IPR007693">
    <property type="entry name" value="DNA_helicase_DnaB-like_N"/>
</dbReference>
<dbReference type="NCBIfam" id="TIGR00665">
    <property type="entry name" value="DnaB"/>
    <property type="match status" value="1"/>
</dbReference>
<dbReference type="InterPro" id="IPR036185">
    <property type="entry name" value="DNA_heli_DnaB-like_N_sf"/>
</dbReference>
<keyword evidence="4 13" id="KW-0547">Nucleotide-binding</keyword>
<keyword evidence="16" id="KW-1185">Reference proteome</keyword>
<dbReference type="InterPro" id="IPR016136">
    <property type="entry name" value="DNA_helicase_N/primase_C"/>
</dbReference>
<keyword evidence="8 13" id="KW-0238">DNA-binding</keyword>
<dbReference type="PROSITE" id="PS51199">
    <property type="entry name" value="SF4_HELICASE"/>
    <property type="match status" value="1"/>
</dbReference>
<evidence type="ECO:0000313" key="15">
    <source>
        <dbReference type="EMBL" id="AMN46391.1"/>
    </source>
</evidence>
<evidence type="ECO:0000256" key="13">
    <source>
        <dbReference type="RuleBase" id="RU362085"/>
    </source>
</evidence>
<dbReference type="Proteomes" id="UP000070250">
    <property type="component" value="Chromosome"/>
</dbReference>
<evidence type="ECO:0000256" key="2">
    <source>
        <dbReference type="ARBA" id="ARBA00022515"/>
    </source>
</evidence>
<dbReference type="Pfam" id="PF03796">
    <property type="entry name" value="DnaB_C"/>
    <property type="match status" value="1"/>
</dbReference>
<keyword evidence="6 13" id="KW-0347">Helicase</keyword>
<dbReference type="KEGG" id="sdf:ACG33_04575"/>
<dbReference type="SMART" id="SM00382">
    <property type="entry name" value="AAA"/>
    <property type="match status" value="1"/>
</dbReference>
<sequence>MAETGYKVATGARRAREQAAIEGIRVPPHSVEAEQAVLGGLMLDNRAFDAIADRLSAEDFYRRDHQLIYEGIAELAARGEPYDAVTLSDWLERKGLGEEAGGLAYLASLVRDTPSAANVRAYADAVRERSTLRQLIHIGGEIAASAYDPEGREAGEILDEAERRVFQIAENRNKAGSGFVALRDDLGALIDRLDSLNAASGALTGVSTGFNRLDEMTSGLQRGDLVVIAGRPSMGKTSFALNIAENAAFGPPRAKVGVFSMEMSREQLAFRMISSLGRVDQSHLRTGQFGDDEWSRINTAIQMMKTSSIYIDDTGALTPTEVRARARRLKREHGLDLIVLDYLQLMQVAGTRENRATEISEISRSLKALAKELSIPVIALSQLNRSVEQRTDKRPVMSDLRESGAIEQDADVIMMIYRDEVYDANTTRKGIADIIITKQRNGPIGDVQLTFLGKYTKFENYAPETAYGDAPFG</sequence>
<dbReference type="Pfam" id="PF00772">
    <property type="entry name" value="DnaB"/>
    <property type="match status" value="1"/>
</dbReference>
<dbReference type="GO" id="GO:0042802">
    <property type="term" value="F:identical protein binding"/>
    <property type="evidence" value="ECO:0007669"/>
    <property type="project" value="UniProtKB-ARBA"/>
</dbReference>
<dbReference type="EC" id="5.6.2.3" evidence="12 13"/>
<dbReference type="GO" id="GO:0016887">
    <property type="term" value="F:ATP hydrolysis activity"/>
    <property type="evidence" value="ECO:0007669"/>
    <property type="project" value="RHEA"/>
</dbReference>
<dbReference type="CDD" id="cd00984">
    <property type="entry name" value="DnaB_C"/>
    <property type="match status" value="1"/>
</dbReference>
<dbReference type="RefSeq" id="WP_066919090.1">
    <property type="nucleotide sequence ID" value="NZ_CP011971.1"/>
</dbReference>
<evidence type="ECO:0000256" key="9">
    <source>
        <dbReference type="ARBA" id="ARBA00023235"/>
    </source>
</evidence>
<evidence type="ECO:0000256" key="8">
    <source>
        <dbReference type="ARBA" id="ARBA00023125"/>
    </source>
</evidence>
<evidence type="ECO:0000256" key="1">
    <source>
        <dbReference type="ARBA" id="ARBA00008428"/>
    </source>
</evidence>
<dbReference type="GO" id="GO:1990077">
    <property type="term" value="C:primosome complex"/>
    <property type="evidence" value="ECO:0007669"/>
    <property type="project" value="UniProtKB-UniRule"/>
</dbReference>
<dbReference type="Gene3D" id="1.10.860.10">
    <property type="entry name" value="DNAb Helicase, Chain A"/>
    <property type="match status" value="1"/>
</dbReference>
<dbReference type="GO" id="GO:0005524">
    <property type="term" value="F:ATP binding"/>
    <property type="evidence" value="ECO:0007669"/>
    <property type="project" value="UniProtKB-UniRule"/>
</dbReference>
<dbReference type="GO" id="GO:0005829">
    <property type="term" value="C:cytosol"/>
    <property type="evidence" value="ECO:0007669"/>
    <property type="project" value="TreeGrafter"/>
</dbReference>
<dbReference type="AlphaFoldDB" id="A0A127F9S8"/>
<keyword evidence="5 13" id="KW-0378">Hydrolase</keyword>
<dbReference type="NCBIfam" id="NF004384">
    <property type="entry name" value="PRK05748.1"/>
    <property type="match status" value="1"/>
</dbReference>
<dbReference type="STRING" id="465721.ACG33_04575"/>
<dbReference type="SUPFAM" id="SSF48024">
    <property type="entry name" value="N-terminal domain of DnaB helicase"/>
    <property type="match status" value="1"/>
</dbReference>
<dbReference type="GO" id="GO:0003677">
    <property type="term" value="F:DNA binding"/>
    <property type="evidence" value="ECO:0007669"/>
    <property type="project" value="UniProtKB-UniRule"/>
</dbReference>
<keyword evidence="3 13" id="KW-0235">DNA replication</keyword>
<name>A0A127F9S8_STEDE</name>
<dbReference type="InterPro" id="IPR003593">
    <property type="entry name" value="AAA+_ATPase"/>
</dbReference>
<accession>A0A127F9S8</accession>
<dbReference type="EMBL" id="CP011971">
    <property type="protein sequence ID" value="AMN46391.1"/>
    <property type="molecule type" value="Genomic_DNA"/>
</dbReference>
<evidence type="ECO:0000259" key="14">
    <source>
        <dbReference type="PROSITE" id="PS51199"/>
    </source>
</evidence>
<dbReference type="GO" id="GO:0043139">
    <property type="term" value="F:5'-3' DNA helicase activity"/>
    <property type="evidence" value="ECO:0007669"/>
    <property type="project" value="UniProtKB-EC"/>
</dbReference>
<dbReference type="InterPro" id="IPR007692">
    <property type="entry name" value="DNA_helicase_DnaB"/>
</dbReference>
<evidence type="ECO:0000256" key="4">
    <source>
        <dbReference type="ARBA" id="ARBA00022741"/>
    </source>
</evidence>
<evidence type="ECO:0000256" key="10">
    <source>
        <dbReference type="ARBA" id="ARBA00044932"/>
    </source>
</evidence>
<feature type="domain" description="SF4 helicase" evidence="14">
    <location>
        <begin position="199"/>
        <end position="465"/>
    </location>
</feature>